<dbReference type="OrthoDB" id="2085614at2"/>
<dbReference type="SUPFAM" id="SSF53335">
    <property type="entry name" value="S-adenosyl-L-methionine-dependent methyltransferases"/>
    <property type="match status" value="1"/>
</dbReference>
<gene>
    <name evidence="2" type="ORF">SAMN05192539_103135</name>
</gene>
<evidence type="ECO:0000313" key="2">
    <source>
        <dbReference type="EMBL" id="SEK02177.1"/>
    </source>
</evidence>
<dbReference type="Gene3D" id="3.40.50.150">
    <property type="entry name" value="Vaccinia Virus protein VP39"/>
    <property type="match status" value="1"/>
</dbReference>
<protein>
    <recommendedName>
        <fullName evidence="1">Methyltransferase type 12 domain-containing protein</fullName>
    </recommendedName>
</protein>
<dbReference type="EMBL" id="FNYE01000031">
    <property type="protein sequence ID" value="SEK02177.1"/>
    <property type="molecule type" value="Genomic_DNA"/>
</dbReference>
<dbReference type="Proteomes" id="UP000198866">
    <property type="component" value="Unassembled WGS sequence"/>
</dbReference>
<dbReference type="RefSeq" id="WP_090871609.1">
    <property type="nucleotide sequence ID" value="NZ_FNYE01000031.1"/>
</dbReference>
<dbReference type="InterPro" id="IPR013217">
    <property type="entry name" value="Methyltransf_12"/>
</dbReference>
<dbReference type="Pfam" id="PF08242">
    <property type="entry name" value="Methyltransf_12"/>
    <property type="match status" value="1"/>
</dbReference>
<dbReference type="CDD" id="cd02440">
    <property type="entry name" value="AdoMet_MTases"/>
    <property type="match status" value="1"/>
</dbReference>
<dbReference type="InterPro" id="IPR029063">
    <property type="entry name" value="SAM-dependent_MTases_sf"/>
</dbReference>
<evidence type="ECO:0000313" key="3">
    <source>
        <dbReference type="Proteomes" id="UP000198866"/>
    </source>
</evidence>
<dbReference type="STRING" id="667676.SAMN05192539_103135"/>
<feature type="domain" description="Methyltransferase type 12" evidence="1">
    <location>
        <begin position="67"/>
        <end position="165"/>
    </location>
</feature>
<keyword evidence="3" id="KW-1185">Reference proteome</keyword>
<sequence>MAEDKDKYARFARLGFDDFRALAGDESLTANEKVGFPESYRANKEGSILADLIAKLPVLNDAKRIVVDIGPGCGDLARLFIDHCEQHEHELVLIDSEEMLAQLPDAAHAKKIAAYYPQCPRVFEEYTGRVDAIVVYSVFQYVFAEGNAWDFVDRSMSLLAPGGRLLLGDIPNITRRKRFFASETGVRFHQAFTQTDEVPKVDFNVMEPGHIDDSVVLAVVARARMSGFDAYIMPQADDLPMANRREDILIVRP</sequence>
<accession>A0A1H7DMS2</accession>
<name>A0A1H7DMS2_9BURK</name>
<dbReference type="AlphaFoldDB" id="A0A1H7DMS2"/>
<reference evidence="3" key="1">
    <citation type="submission" date="2016-10" db="EMBL/GenBank/DDBJ databases">
        <authorList>
            <person name="Varghese N."/>
            <person name="Submissions S."/>
        </authorList>
    </citation>
    <scope>NUCLEOTIDE SEQUENCE [LARGE SCALE GENOMIC DNA]</scope>
    <source>
        <strain evidence="3">LMG 26031</strain>
    </source>
</reference>
<evidence type="ECO:0000259" key="1">
    <source>
        <dbReference type="Pfam" id="PF08242"/>
    </source>
</evidence>
<proteinExistence type="predicted"/>
<organism evidence="2 3">
    <name type="scientific">Paraburkholderia diazotrophica</name>
    <dbReference type="NCBI Taxonomy" id="667676"/>
    <lineage>
        <taxon>Bacteria</taxon>
        <taxon>Pseudomonadati</taxon>
        <taxon>Pseudomonadota</taxon>
        <taxon>Betaproteobacteria</taxon>
        <taxon>Burkholderiales</taxon>
        <taxon>Burkholderiaceae</taxon>
        <taxon>Paraburkholderia</taxon>
    </lineage>
</organism>